<evidence type="ECO:0000256" key="10">
    <source>
        <dbReference type="ARBA" id="ARBA00022977"/>
    </source>
</evidence>
<feature type="binding site" evidence="11">
    <location>
        <position position="179"/>
    </location>
    <ligand>
        <name>ATP</name>
        <dbReference type="ChEBI" id="CHEBI:30616"/>
    </ligand>
</feature>
<keyword evidence="10 11" id="KW-0784">Thiamine biosynthesis</keyword>
<keyword evidence="6 11" id="KW-0547">Nucleotide-binding</keyword>
<dbReference type="NCBIfam" id="NF006830">
    <property type="entry name" value="PRK09355.1"/>
    <property type="match status" value="1"/>
</dbReference>
<feature type="binding site" evidence="11">
    <location>
        <position position="206"/>
    </location>
    <ligand>
        <name>substrate</name>
    </ligand>
</feature>
<evidence type="ECO:0000313" key="12">
    <source>
        <dbReference type="EMBL" id="HIX52385.1"/>
    </source>
</evidence>
<dbReference type="SUPFAM" id="SSF53613">
    <property type="entry name" value="Ribokinase-like"/>
    <property type="match status" value="1"/>
</dbReference>
<proteinExistence type="inferred from homology"/>
<accession>A0A9D1W4B9</accession>
<organism evidence="12 13">
    <name type="scientific">Candidatus Lachnoclostridium stercoripullorum</name>
    <dbReference type="NCBI Taxonomy" id="2838635"/>
    <lineage>
        <taxon>Bacteria</taxon>
        <taxon>Bacillati</taxon>
        <taxon>Bacillota</taxon>
        <taxon>Clostridia</taxon>
        <taxon>Lachnospirales</taxon>
        <taxon>Lachnospiraceae</taxon>
    </lineage>
</organism>
<evidence type="ECO:0000256" key="9">
    <source>
        <dbReference type="ARBA" id="ARBA00022842"/>
    </source>
</evidence>
<evidence type="ECO:0000256" key="7">
    <source>
        <dbReference type="ARBA" id="ARBA00022777"/>
    </source>
</evidence>
<evidence type="ECO:0000256" key="5">
    <source>
        <dbReference type="ARBA" id="ARBA00022723"/>
    </source>
</evidence>
<dbReference type="Pfam" id="PF02110">
    <property type="entry name" value="HK"/>
    <property type="match status" value="1"/>
</dbReference>
<comment type="caution">
    <text evidence="12">The sequence shown here is derived from an EMBL/GenBank/DDBJ whole genome shotgun (WGS) entry which is preliminary data.</text>
</comment>
<dbReference type="PRINTS" id="PR01099">
    <property type="entry name" value="HYETHTZKNASE"/>
</dbReference>
<evidence type="ECO:0000313" key="13">
    <source>
        <dbReference type="Proteomes" id="UP000886780"/>
    </source>
</evidence>
<dbReference type="CDD" id="cd01170">
    <property type="entry name" value="THZ_kinase"/>
    <property type="match status" value="1"/>
</dbReference>
<dbReference type="GO" id="GO:0004417">
    <property type="term" value="F:hydroxyethylthiazole kinase activity"/>
    <property type="evidence" value="ECO:0007669"/>
    <property type="project" value="UniProtKB-UniRule"/>
</dbReference>
<dbReference type="InterPro" id="IPR000417">
    <property type="entry name" value="Hyethyz_kinase"/>
</dbReference>
<dbReference type="EC" id="2.7.1.50" evidence="11"/>
<keyword evidence="9 11" id="KW-0460">Magnesium</keyword>
<comment type="catalytic activity">
    <reaction evidence="1 11">
        <text>5-(2-hydroxyethyl)-4-methylthiazole + ATP = 4-methyl-5-(2-phosphooxyethyl)-thiazole + ADP + H(+)</text>
        <dbReference type="Rhea" id="RHEA:24212"/>
        <dbReference type="ChEBI" id="CHEBI:15378"/>
        <dbReference type="ChEBI" id="CHEBI:17957"/>
        <dbReference type="ChEBI" id="CHEBI:30616"/>
        <dbReference type="ChEBI" id="CHEBI:58296"/>
        <dbReference type="ChEBI" id="CHEBI:456216"/>
        <dbReference type="EC" id="2.7.1.50"/>
    </reaction>
</comment>
<evidence type="ECO:0000256" key="3">
    <source>
        <dbReference type="ARBA" id="ARBA00004868"/>
    </source>
</evidence>
<dbReference type="EMBL" id="DXEU01000109">
    <property type="protein sequence ID" value="HIX52385.1"/>
    <property type="molecule type" value="Genomic_DNA"/>
</dbReference>
<dbReference type="InterPro" id="IPR029056">
    <property type="entry name" value="Ribokinase-like"/>
</dbReference>
<feature type="binding site" evidence="11">
    <location>
        <position position="132"/>
    </location>
    <ligand>
        <name>ATP</name>
        <dbReference type="ChEBI" id="CHEBI:30616"/>
    </ligand>
</feature>
<evidence type="ECO:0000256" key="2">
    <source>
        <dbReference type="ARBA" id="ARBA00001946"/>
    </source>
</evidence>
<gene>
    <name evidence="11 12" type="primary">thiM</name>
    <name evidence="12" type="ORF">IAA28_06235</name>
</gene>
<keyword evidence="4 11" id="KW-0808">Transferase</keyword>
<evidence type="ECO:0000256" key="11">
    <source>
        <dbReference type="HAMAP-Rule" id="MF_00228"/>
    </source>
</evidence>
<name>A0A9D1W4B9_9FIRM</name>
<dbReference type="PIRSF" id="PIRSF000513">
    <property type="entry name" value="Thz_kinase"/>
    <property type="match status" value="1"/>
</dbReference>
<comment type="function">
    <text evidence="11">Catalyzes the phosphorylation of the hydroxyl group of 4-methyl-5-beta-hydroxyethylthiazole (THZ).</text>
</comment>
<reference evidence="12" key="1">
    <citation type="journal article" date="2021" name="PeerJ">
        <title>Extensive microbial diversity within the chicken gut microbiome revealed by metagenomics and culture.</title>
        <authorList>
            <person name="Gilroy R."/>
            <person name="Ravi A."/>
            <person name="Getino M."/>
            <person name="Pursley I."/>
            <person name="Horton D.L."/>
            <person name="Alikhan N.F."/>
            <person name="Baker D."/>
            <person name="Gharbi K."/>
            <person name="Hall N."/>
            <person name="Watson M."/>
            <person name="Adriaenssens E.M."/>
            <person name="Foster-Nyarko E."/>
            <person name="Jarju S."/>
            <person name="Secka A."/>
            <person name="Antonio M."/>
            <person name="Oren A."/>
            <person name="Chaudhuri R.R."/>
            <person name="La Ragione R."/>
            <person name="Hildebrand F."/>
            <person name="Pallen M.J."/>
        </authorList>
    </citation>
    <scope>NUCLEOTIDE SEQUENCE</scope>
    <source>
        <strain evidence="12">ChiGjej4B4-12881</strain>
    </source>
</reference>
<dbReference type="AlphaFoldDB" id="A0A9D1W4B9"/>
<comment type="cofactor">
    <cofactor evidence="2 11">
        <name>Mg(2+)</name>
        <dbReference type="ChEBI" id="CHEBI:18420"/>
    </cofactor>
</comment>
<evidence type="ECO:0000256" key="1">
    <source>
        <dbReference type="ARBA" id="ARBA00001771"/>
    </source>
</evidence>
<keyword evidence="8 11" id="KW-0067">ATP-binding</keyword>
<dbReference type="Proteomes" id="UP000886780">
    <property type="component" value="Unassembled WGS sequence"/>
</dbReference>
<evidence type="ECO:0000256" key="4">
    <source>
        <dbReference type="ARBA" id="ARBA00022679"/>
    </source>
</evidence>
<dbReference type="Gene3D" id="3.40.1190.20">
    <property type="match status" value="1"/>
</dbReference>
<dbReference type="HAMAP" id="MF_00228">
    <property type="entry name" value="Thz_kinase"/>
    <property type="match status" value="1"/>
</dbReference>
<dbReference type="GO" id="GO:0005524">
    <property type="term" value="F:ATP binding"/>
    <property type="evidence" value="ECO:0007669"/>
    <property type="project" value="UniProtKB-UniRule"/>
</dbReference>
<comment type="similarity">
    <text evidence="11">Belongs to the Thz kinase family.</text>
</comment>
<evidence type="ECO:0000256" key="6">
    <source>
        <dbReference type="ARBA" id="ARBA00022741"/>
    </source>
</evidence>
<evidence type="ECO:0000256" key="8">
    <source>
        <dbReference type="ARBA" id="ARBA00022840"/>
    </source>
</evidence>
<dbReference type="GO" id="GO:0000287">
    <property type="term" value="F:magnesium ion binding"/>
    <property type="evidence" value="ECO:0007669"/>
    <property type="project" value="UniProtKB-UniRule"/>
</dbReference>
<keyword evidence="7 11" id="KW-0418">Kinase</keyword>
<dbReference type="GO" id="GO:0009229">
    <property type="term" value="P:thiamine diphosphate biosynthetic process"/>
    <property type="evidence" value="ECO:0007669"/>
    <property type="project" value="UniProtKB-UniRule"/>
</dbReference>
<comment type="pathway">
    <text evidence="3 11">Cofactor biosynthesis; thiamine diphosphate biosynthesis; 4-methyl-5-(2-phosphoethyl)-thiazole from 5-(2-hydroxyethyl)-4-methylthiazole: step 1/1.</text>
</comment>
<sequence>MSREQSGIRAWRDEDLGRRLLAQVRDRRPRVHCITNLAAGPDVANILLAAGAAPILAQAKEEAGEIAAACSAAVLNFGTPDREKLEAIRAAGRRAKEAGVPVIADPVGAGASPWRRERILEILGEIRPDVIHCNFSEALVLLGNPREFHGVDSAQAGLEERLAAAAGTAEKYGCAVLLSGREDVAAGEGMTRVIRGGSQAMGLITGTGCMLSALIGAFCGAQGRESRDLLAGATAASSFWKACGEAAWRQTEEAGGGAGTFHVKLFDAASQMREWREDIEDIGR</sequence>
<comment type="caution">
    <text evidence="11">Lacks conserved residue(s) required for the propagation of feature annotation.</text>
</comment>
<dbReference type="GO" id="GO:0009228">
    <property type="term" value="P:thiamine biosynthetic process"/>
    <property type="evidence" value="ECO:0007669"/>
    <property type="project" value="UniProtKB-KW"/>
</dbReference>
<reference evidence="12" key="2">
    <citation type="submission" date="2021-04" db="EMBL/GenBank/DDBJ databases">
        <authorList>
            <person name="Gilroy R."/>
        </authorList>
    </citation>
    <scope>NUCLEOTIDE SEQUENCE</scope>
    <source>
        <strain evidence="12">ChiGjej4B4-12881</strain>
    </source>
</reference>
<protein>
    <recommendedName>
        <fullName evidence="11">Hydroxyethylthiazole kinase</fullName>
        <ecNumber evidence="11">2.7.1.50</ecNumber>
    </recommendedName>
    <alternativeName>
        <fullName evidence="11">4-methyl-5-beta-hydroxyethylthiazole kinase</fullName>
        <shortName evidence="11">TH kinase</shortName>
        <shortName evidence="11">Thz kinase</shortName>
    </alternativeName>
</protein>
<keyword evidence="5 11" id="KW-0479">Metal-binding</keyword>